<comment type="caution">
    <text evidence="3">The sequence shown here is derived from an EMBL/GenBank/DDBJ whole genome shotgun (WGS) entry which is preliminary data.</text>
</comment>
<dbReference type="Proteomes" id="UP000499080">
    <property type="component" value="Unassembled WGS sequence"/>
</dbReference>
<dbReference type="AlphaFoldDB" id="A0A4Y2CJ64"/>
<dbReference type="PANTHER" id="PTHR33064">
    <property type="entry name" value="POL PROTEIN"/>
    <property type="match status" value="1"/>
</dbReference>
<dbReference type="FunFam" id="3.30.70.270:FF:000023">
    <property type="entry name" value="Pol"/>
    <property type="match status" value="1"/>
</dbReference>
<accession>A0A4Y2CJ64</accession>
<gene>
    <name evidence="3" type="primary">pol_3360</name>
    <name evidence="3" type="ORF">AVEN_41034_1</name>
</gene>
<evidence type="ECO:0000259" key="2">
    <source>
        <dbReference type="PROSITE" id="PS50878"/>
    </source>
</evidence>
<name>A0A4Y2CJ64_ARAVE</name>
<keyword evidence="4" id="KW-1185">Reference proteome</keyword>
<dbReference type="PANTHER" id="PTHR33064:SF37">
    <property type="entry name" value="RIBONUCLEASE H"/>
    <property type="match status" value="1"/>
</dbReference>
<organism evidence="3 4">
    <name type="scientific">Araneus ventricosus</name>
    <name type="common">Orbweaver spider</name>
    <name type="synonym">Epeira ventricosa</name>
    <dbReference type="NCBI Taxonomy" id="182803"/>
    <lineage>
        <taxon>Eukaryota</taxon>
        <taxon>Metazoa</taxon>
        <taxon>Ecdysozoa</taxon>
        <taxon>Arthropoda</taxon>
        <taxon>Chelicerata</taxon>
        <taxon>Arachnida</taxon>
        <taxon>Araneae</taxon>
        <taxon>Araneomorphae</taxon>
        <taxon>Entelegynae</taxon>
        <taxon>Araneoidea</taxon>
        <taxon>Araneidae</taxon>
        <taxon>Araneus</taxon>
    </lineage>
</organism>
<evidence type="ECO:0000256" key="1">
    <source>
        <dbReference type="SAM" id="MobiDB-lite"/>
    </source>
</evidence>
<dbReference type="InterPro" id="IPR043502">
    <property type="entry name" value="DNA/RNA_pol_sf"/>
</dbReference>
<dbReference type="Pfam" id="PF00078">
    <property type="entry name" value="RVT_1"/>
    <property type="match status" value="1"/>
</dbReference>
<feature type="region of interest" description="Disordered" evidence="1">
    <location>
        <begin position="149"/>
        <end position="168"/>
    </location>
</feature>
<protein>
    <submittedName>
        <fullName evidence="3">Retrovirus-related Pol polyprotein from transposon 17.6</fullName>
    </submittedName>
</protein>
<dbReference type="EMBL" id="BGPR01000200">
    <property type="protein sequence ID" value="GBM04219.1"/>
    <property type="molecule type" value="Genomic_DNA"/>
</dbReference>
<reference evidence="3 4" key="1">
    <citation type="journal article" date="2019" name="Sci. Rep.">
        <title>Orb-weaving spider Araneus ventricosus genome elucidates the spidroin gene catalogue.</title>
        <authorList>
            <person name="Kono N."/>
            <person name="Nakamura H."/>
            <person name="Ohtoshi R."/>
            <person name="Moran D.A.P."/>
            <person name="Shinohara A."/>
            <person name="Yoshida Y."/>
            <person name="Fujiwara M."/>
            <person name="Mori M."/>
            <person name="Tomita M."/>
            <person name="Arakawa K."/>
        </authorList>
    </citation>
    <scope>NUCLEOTIDE SEQUENCE [LARGE SCALE GENOMIC DNA]</scope>
</reference>
<evidence type="ECO:0000313" key="3">
    <source>
        <dbReference type="EMBL" id="GBM04219.1"/>
    </source>
</evidence>
<evidence type="ECO:0000313" key="4">
    <source>
        <dbReference type="Proteomes" id="UP000499080"/>
    </source>
</evidence>
<dbReference type="InterPro" id="IPR043128">
    <property type="entry name" value="Rev_trsase/Diguanyl_cyclase"/>
</dbReference>
<sequence length="207" mass="23709">MRKGIVIIYMDDLIIPAKDEDEGIEKLKKVFEVASKYGLEIKFKKCQFLRIRVEFLGHVVENGTVRPSVAKTITVRKFPVPTTVKQVQSFLGLTGYFRKFIPAYSKIAKPLSDLIRSDNPFVFEQPQIKAFEKLKKLLTESPVLSISSKEKQPNCTRTQASKGTEPSYSKKRKMENCILFNTCLRKLLQQRRSIAAMNLKFSLLSTL</sequence>
<feature type="domain" description="Reverse transcriptase" evidence="2">
    <location>
        <begin position="1"/>
        <end position="60"/>
    </location>
</feature>
<dbReference type="SUPFAM" id="SSF56672">
    <property type="entry name" value="DNA/RNA polymerases"/>
    <property type="match status" value="1"/>
</dbReference>
<dbReference type="Gene3D" id="3.30.70.270">
    <property type="match status" value="2"/>
</dbReference>
<dbReference type="InterPro" id="IPR000477">
    <property type="entry name" value="RT_dom"/>
</dbReference>
<dbReference type="GO" id="GO:0071897">
    <property type="term" value="P:DNA biosynthetic process"/>
    <property type="evidence" value="ECO:0007669"/>
    <property type="project" value="UniProtKB-ARBA"/>
</dbReference>
<dbReference type="InterPro" id="IPR051320">
    <property type="entry name" value="Viral_Replic_Matur_Polypro"/>
</dbReference>
<feature type="compositionally biased region" description="Polar residues" evidence="1">
    <location>
        <begin position="149"/>
        <end position="167"/>
    </location>
</feature>
<dbReference type="PROSITE" id="PS50878">
    <property type="entry name" value="RT_POL"/>
    <property type="match status" value="1"/>
</dbReference>
<proteinExistence type="predicted"/>
<dbReference type="OrthoDB" id="7756796at2759"/>